<dbReference type="FunFam" id="3.40.50.300:FF:000287">
    <property type="entry name" value="Multidrug ABC transporter ATP-binding protein"/>
    <property type="match status" value="1"/>
</dbReference>
<dbReference type="InterPro" id="IPR017871">
    <property type="entry name" value="ABC_transporter-like_CS"/>
</dbReference>
<dbReference type="OrthoDB" id="9806127at2"/>
<dbReference type="SUPFAM" id="SSF90123">
    <property type="entry name" value="ABC transporter transmembrane region"/>
    <property type="match status" value="1"/>
</dbReference>
<dbReference type="GO" id="GO:0140359">
    <property type="term" value="F:ABC-type transporter activity"/>
    <property type="evidence" value="ECO:0007669"/>
    <property type="project" value="InterPro"/>
</dbReference>
<dbReference type="CDD" id="cd07346">
    <property type="entry name" value="ABC_6TM_exporters"/>
    <property type="match status" value="1"/>
</dbReference>
<proteinExistence type="inferred from homology"/>
<dbReference type="InterPro" id="IPR027417">
    <property type="entry name" value="P-loop_NTPase"/>
</dbReference>
<sequence>MHSLTRILRFTSSLWRHYLGVVLTAVVVALSALAVPFVIARATDLAVEGVRTGSHQIAAIMWLAVLLLGMDLINSVATNVNGWLGDVMSARMREILSSRYFAKLLSLPQSWFDEELTGSITNKLTRSITNITDFAKAFSNNFFTLLLTTVAVLAISAWYYWPLALLLAIVFPLYVWLTALTSRHWQARQDIINEHLDTASGRFQEVISQIRVVKSFVTENSEQRGFDQHYDATVATTREQSTHWHLMDTLRRAVLNVIFFGIYAIIFVQTARGFFSIGQMVLLIQLMTMARQPVQMMSYIIDNAQRAVSGSKDYFTVMETRPSYTRPLPDSSTPRVIDITDRQPAVEFRDAVFSYDGSNRVIDQVSFQIGTGEKVALVGESGGGKSTIVNLLLGLYPLDSGEIVVGGQPVSQLPVEELRHSIGVVFQDPSLFSGTIRENIAYGSHATDAQIAEAARRAYADRFVRRFPDGYDTLVGERGIKLSGGQKQRISIARAILKDAPILVLDEATSALDTKSERWVQAGLESLMEGRTSLIIAHRLSTISGVDRIVTLDQGRVDEIGTPQELAASGGIYAELLTLQASSSKADRKRLERFGIKI</sequence>
<dbReference type="PANTHER" id="PTHR24221">
    <property type="entry name" value="ATP-BINDING CASSETTE SUB-FAMILY B"/>
    <property type="match status" value="1"/>
</dbReference>
<keyword evidence="11" id="KW-0378">Hydrolase</keyword>
<dbReference type="PANTHER" id="PTHR24221:SF654">
    <property type="entry name" value="ATP-BINDING CASSETTE SUB-FAMILY B MEMBER 6"/>
    <property type="match status" value="1"/>
</dbReference>
<dbReference type="SUPFAM" id="SSF52540">
    <property type="entry name" value="P-loop containing nucleoside triphosphate hydrolases"/>
    <property type="match status" value="1"/>
</dbReference>
<dbReference type="Gene3D" id="1.20.1560.10">
    <property type="entry name" value="ABC transporter type 1, transmembrane domain"/>
    <property type="match status" value="1"/>
</dbReference>
<dbReference type="STRING" id="1122997.GCA_000425285_00941"/>
<dbReference type="Pfam" id="PF00005">
    <property type="entry name" value="ABC_tran"/>
    <property type="match status" value="1"/>
</dbReference>
<accession>A0A3S4V3J3</accession>
<keyword evidence="5 11" id="KW-0067">ATP-binding</keyword>
<evidence type="ECO:0000313" key="11">
    <source>
        <dbReference type="EMBL" id="VEI03955.1"/>
    </source>
</evidence>
<evidence type="ECO:0000313" key="12">
    <source>
        <dbReference type="Proteomes" id="UP000277858"/>
    </source>
</evidence>
<dbReference type="Pfam" id="PF00664">
    <property type="entry name" value="ABC_membrane"/>
    <property type="match status" value="1"/>
</dbReference>
<dbReference type="InterPro" id="IPR003439">
    <property type="entry name" value="ABC_transporter-like_ATP-bd"/>
</dbReference>
<keyword evidence="6" id="KW-1133">Transmembrane helix</keyword>
<dbReference type="GeneID" id="82884939"/>
<keyword evidence="4" id="KW-0547">Nucleotide-binding</keyword>
<dbReference type="PROSITE" id="PS50929">
    <property type="entry name" value="ABC_TM1F"/>
    <property type="match status" value="1"/>
</dbReference>
<evidence type="ECO:0000256" key="1">
    <source>
        <dbReference type="ARBA" id="ARBA00004651"/>
    </source>
</evidence>
<evidence type="ECO:0000256" key="5">
    <source>
        <dbReference type="ARBA" id="ARBA00022840"/>
    </source>
</evidence>
<dbReference type="AlphaFoldDB" id="A0A3S4V3J3"/>
<comment type="similarity">
    <text evidence="9">Belongs to the ABC transporter superfamily. Lipid exporter (TC 3.A.1.106) family.</text>
</comment>
<dbReference type="PROSITE" id="PS00211">
    <property type="entry name" value="ABC_TRANSPORTER_1"/>
    <property type="match status" value="1"/>
</dbReference>
<keyword evidence="12" id="KW-1185">Reference proteome</keyword>
<name>A0A3S4V3J3_9ACTN</name>
<gene>
    <name evidence="11" type="primary">msbA</name>
    <name evidence="11" type="ORF">NCTC13652_02173</name>
</gene>
<dbReference type="Gene3D" id="3.40.50.300">
    <property type="entry name" value="P-loop containing nucleotide triphosphate hydrolases"/>
    <property type="match status" value="1"/>
</dbReference>
<evidence type="ECO:0000256" key="6">
    <source>
        <dbReference type="ARBA" id="ARBA00022989"/>
    </source>
</evidence>
<keyword evidence="3" id="KW-0812">Transmembrane</keyword>
<evidence type="ECO:0000256" key="2">
    <source>
        <dbReference type="ARBA" id="ARBA00022448"/>
    </source>
</evidence>
<dbReference type="InterPro" id="IPR003593">
    <property type="entry name" value="AAA+_ATPase"/>
</dbReference>
<reference evidence="11 12" key="1">
    <citation type="submission" date="2018-12" db="EMBL/GenBank/DDBJ databases">
        <authorList>
            <consortium name="Pathogen Informatics"/>
        </authorList>
    </citation>
    <scope>NUCLEOTIDE SEQUENCE [LARGE SCALE GENOMIC DNA]</scope>
    <source>
        <strain evidence="11 12">NCTC13652</strain>
    </source>
</reference>
<dbReference type="PROSITE" id="PS50893">
    <property type="entry name" value="ABC_TRANSPORTER_2"/>
    <property type="match status" value="1"/>
</dbReference>
<dbReference type="GO" id="GO:0005524">
    <property type="term" value="F:ATP binding"/>
    <property type="evidence" value="ECO:0007669"/>
    <property type="project" value="UniProtKB-KW"/>
</dbReference>
<dbReference type="RefSeq" id="WP_084149276.1">
    <property type="nucleotide sequence ID" value="NZ_CP040635.1"/>
</dbReference>
<dbReference type="SMART" id="SM00382">
    <property type="entry name" value="AAA"/>
    <property type="match status" value="1"/>
</dbReference>
<evidence type="ECO:0000256" key="7">
    <source>
        <dbReference type="ARBA" id="ARBA00023136"/>
    </source>
</evidence>
<evidence type="ECO:0000256" key="10">
    <source>
        <dbReference type="ARBA" id="ARBA00071747"/>
    </source>
</evidence>
<organism evidence="11 12">
    <name type="scientific">Acidipropionibacterium jensenii</name>
    <dbReference type="NCBI Taxonomy" id="1749"/>
    <lineage>
        <taxon>Bacteria</taxon>
        <taxon>Bacillati</taxon>
        <taxon>Actinomycetota</taxon>
        <taxon>Actinomycetes</taxon>
        <taxon>Propionibacteriales</taxon>
        <taxon>Propionibacteriaceae</taxon>
        <taxon>Acidipropionibacterium</taxon>
    </lineage>
</organism>
<dbReference type="GO" id="GO:0005886">
    <property type="term" value="C:plasma membrane"/>
    <property type="evidence" value="ECO:0007669"/>
    <property type="project" value="UniProtKB-SubCell"/>
</dbReference>
<comment type="function">
    <text evidence="8">ABC transporter involved in fatty acid import. Transmembrane domains (TMD) form a pore in the membrane and the ATP-binding domain (NBD) is responsible for energy generation.</text>
</comment>
<dbReference type="InterPro" id="IPR011527">
    <property type="entry name" value="ABC1_TM_dom"/>
</dbReference>
<keyword evidence="2" id="KW-0813">Transport</keyword>
<dbReference type="InterPro" id="IPR039421">
    <property type="entry name" value="Type_1_exporter"/>
</dbReference>
<evidence type="ECO:0000256" key="9">
    <source>
        <dbReference type="ARBA" id="ARBA00061644"/>
    </source>
</evidence>
<dbReference type="GO" id="GO:0016887">
    <property type="term" value="F:ATP hydrolysis activity"/>
    <property type="evidence" value="ECO:0007669"/>
    <property type="project" value="InterPro"/>
</dbReference>
<evidence type="ECO:0000256" key="8">
    <source>
        <dbReference type="ARBA" id="ARBA00055053"/>
    </source>
</evidence>
<dbReference type="InterPro" id="IPR036640">
    <property type="entry name" value="ABC1_TM_sf"/>
</dbReference>
<keyword evidence="7" id="KW-0472">Membrane</keyword>
<dbReference type="Proteomes" id="UP000277858">
    <property type="component" value="Chromosome"/>
</dbReference>
<dbReference type="EMBL" id="LR134473">
    <property type="protein sequence ID" value="VEI03955.1"/>
    <property type="molecule type" value="Genomic_DNA"/>
</dbReference>
<dbReference type="GO" id="GO:0034040">
    <property type="term" value="F:ATPase-coupled lipid transmembrane transporter activity"/>
    <property type="evidence" value="ECO:0007669"/>
    <property type="project" value="TreeGrafter"/>
</dbReference>
<evidence type="ECO:0000256" key="3">
    <source>
        <dbReference type="ARBA" id="ARBA00022692"/>
    </source>
</evidence>
<comment type="subcellular location">
    <subcellularLocation>
        <location evidence="1">Cell membrane</location>
        <topology evidence="1">Multi-pass membrane protein</topology>
    </subcellularLocation>
</comment>
<protein>
    <recommendedName>
        <fullName evidence="10">Fatty acid ABC transporter ATP-binding/permease protein</fullName>
    </recommendedName>
</protein>
<evidence type="ECO:0000256" key="4">
    <source>
        <dbReference type="ARBA" id="ARBA00022741"/>
    </source>
</evidence>